<dbReference type="SUPFAM" id="SSF46785">
    <property type="entry name" value="Winged helix' DNA-binding domain"/>
    <property type="match status" value="1"/>
</dbReference>
<keyword evidence="5" id="KW-0804">Transcription</keyword>
<comment type="caution">
    <text evidence="7">The sequence shown here is derived from an EMBL/GenBank/DDBJ whole genome shotgun (WGS) entry which is preliminary data.</text>
</comment>
<gene>
    <name evidence="7" type="ORF">C8N44_10246</name>
</gene>
<keyword evidence="4" id="KW-0010">Activator</keyword>
<evidence type="ECO:0000256" key="4">
    <source>
        <dbReference type="ARBA" id="ARBA00023159"/>
    </source>
</evidence>
<dbReference type="InterPro" id="IPR000847">
    <property type="entry name" value="LysR_HTH_N"/>
</dbReference>
<accession>A0A2T6B7J4</accession>
<sequence>MTNLTFKQLRYVDALARHGHFGRAADSCAVSQPALSVQIRDLEQELGTKLFERGARQVRLTGFGEEFAARAREILRSVDELGELARAARGRLVGRLRLGIIPTIAPYMLPRILSTLSERYEGIDVHVRETVTPRLLQELNDGRLDAAVVALPVSEPNLTEVALFDEELVLVRHESEAAAPPPSADMLREMRLLLLEEGHCFRDQALSFCSLQSPRPREGLDGSSLSTLVQMVGAGIGVTLIPEMAVPVETRSAPVCVTHFEGTPPKRTVGMIWRRSSPLADQLGEIAEAVGSCARAMRHQQLGPSGVSAA</sequence>
<dbReference type="PANTHER" id="PTHR30346">
    <property type="entry name" value="TRANSCRIPTIONAL DUAL REGULATOR HCAR-RELATED"/>
    <property type="match status" value="1"/>
</dbReference>
<evidence type="ECO:0000256" key="1">
    <source>
        <dbReference type="ARBA" id="ARBA00009437"/>
    </source>
</evidence>
<dbReference type="PROSITE" id="PS50931">
    <property type="entry name" value="HTH_LYSR"/>
    <property type="match status" value="1"/>
</dbReference>
<organism evidence="7 8">
    <name type="scientific">Allosediminivita pacifica</name>
    <dbReference type="NCBI Taxonomy" id="1267769"/>
    <lineage>
        <taxon>Bacteria</taxon>
        <taxon>Pseudomonadati</taxon>
        <taxon>Pseudomonadota</taxon>
        <taxon>Alphaproteobacteria</taxon>
        <taxon>Rhodobacterales</taxon>
        <taxon>Paracoccaceae</taxon>
        <taxon>Allosediminivita</taxon>
    </lineage>
</organism>
<evidence type="ECO:0000313" key="8">
    <source>
        <dbReference type="Proteomes" id="UP000244069"/>
    </source>
</evidence>
<dbReference type="Proteomes" id="UP000244069">
    <property type="component" value="Unassembled WGS sequence"/>
</dbReference>
<keyword evidence="3" id="KW-0238">DNA-binding</keyword>
<dbReference type="Gene3D" id="1.10.10.10">
    <property type="entry name" value="Winged helix-like DNA-binding domain superfamily/Winged helix DNA-binding domain"/>
    <property type="match status" value="1"/>
</dbReference>
<dbReference type="SUPFAM" id="SSF53850">
    <property type="entry name" value="Periplasmic binding protein-like II"/>
    <property type="match status" value="1"/>
</dbReference>
<dbReference type="PRINTS" id="PR00039">
    <property type="entry name" value="HTHLYSR"/>
</dbReference>
<name>A0A2T6B7J4_9RHOB</name>
<dbReference type="RefSeq" id="WP_107974478.1">
    <property type="nucleotide sequence ID" value="NZ_BMEZ01000002.1"/>
</dbReference>
<dbReference type="GO" id="GO:0003677">
    <property type="term" value="F:DNA binding"/>
    <property type="evidence" value="ECO:0007669"/>
    <property type="project" value="UniProtKB-KW"/>
</dbReference>
<evidence type="ECO:0000256" key="2">
    <source>
        <dbReference type="ARBA" id="ARBA00023015"/>
    </source>
</evidence>
<evidence type="ECO:0000259" key="6">
    <source>
        <dbReference type="PROSITE" id="PS50931"/>
    </source>
</evidence>
<dbReference type="Pfam" id="PF00126">
    <property type="entry name" value="HTH_1"/>
    <property type="match status" value="1"/>
</dbReference>
<dbReference type="InterPro" id="IPR036390">
    <property type="entry name" value="WH_DNA-bd_sf"/>
</dbReference>
<proteinExistence type="inferred from homology"/>
<dbReference type="InterPro" id="IPR005119">
    <property type="entry name" value="LysR_subst-bd"/>
</dbReference>
<dbReference type="GO" id="GO:0003700">
    <property type="term" value="F:DNA-binding transcription factor activity"/>
    <property type="evidence" value="ECO:0007669"/>
    <property type="project" value="InterPro"/>
</dbReference>
<keyword evidence="8" id="KW-1185">Reference proteome</keyword>
<dbReference type="EMBL" id="QBKN01000002">
    <property type="protein sequence ID" value="PTX52002.1"/>
    <property type="molecule type" value="Genomic_DNA"/>
</dbReference>
<dbReference type="Pfam" id="PF03466">
    <property type="entry name" value="LysR_substrate"/>
    <property type="match status" value="1"/>
</dbReference>
<dbReference type="Gene3D" id="3.40.190.10">
    <property type="entry name" value="Periplasmic binding protein-like II"/>
    <property type="match status" value="2"/>
</dbReference>
<dbReference type="CDD" id="cd08411">
    <property type="entry name" value="PBP2_OxyR"/>
    <property type="match status" value="1"/>
</dbReference>
<dbReference type="InterPro" id="IPR036388">
    <property type="entry name" value="WH-like_DNA-bd_sf"/>
</dbReference>
<dbReference type="AlphaFoldDB" id="A0A2T6B7J4"/>
<protein>
    <submittedName>
        <fullName evidence="7">LysR family transcriptional regulator</fullName>
    </submittedName>
</protein>
<comment type="similarity">
    <text evidence="1">Belongs to the LysR transcriptional regulatory family.</text>
</comment>
<evidence type="ECO:0000256" key="3">
    <source>
        <dbReference type="ARBA" id="ARBA00023125"/>
    </source>
</evidence>
<feature type="domain" description="HTH lysR-type" evidence="6">
    <location>
        <begin position="4"/>
        <end position="61"/>
    </location>
</feature>
<evidence type="ECO:0000256" key="5">
    <source>
        <dbReference type="ARBA" id="ARBA00023163"/>
    </source>
</evidence>
<dbReference type="OrthoDB" id="9775392at2"/>
<keyword evidence="2" id="KW-0805">Transcription regulation</keyword>
<dbReference type="GO" id="GO:0032993">
    <property type="term" value="C:protein-DNA complex"/>
    <property type="evidence" value="ECO:0007669"/>
    <property type="project" value="TreeGrafter"/>
</dbReference>
<dbReference type="FunFam" id="1.10.10.10:FF:000001">
    <property type="entry name" value="LysR family transcriptional regulator"/>
    <property type="match status" value="1"/>
</dbReference>
<evidence type="ECO:0000313" key="7">
    <source>
        <dbReference type="EMBL" id="PTX52002.1"/>
    </source>
</evidence>
<dbReference type="PANTHER" id="PTHR30346:SF26">
    <property type="entry name" value="HYDROGEN PEROXIDE-INDUCIBLE GENES ACTIVATOR"/>
    <property type="match status" value="1"/>
</dbReference>
<reference evidence="7 8" key="1">
    <citation type="submission" date="2018-04" db="EMBL/GenBank/DDBJ databases">
        <title>Genomic Encyclopedia of Archaeal and Bacterial Type Strains, Phase II (KMG-II): from individual species to whole genera.</title>
        <authorList>
            <person name="Goeker M."/>
        </authorList>
    </citation>
    <scope>NUCLEOTIDE SEQUENCE [LARGE SCALE GENOMIC DNA]</scope>
    <source>
        <strain evidence="7 8">DSM 29329</strain>
    </source>
</reference>